<name>A0A382T8U2_9ZZZZ</name>
<feature type="non-terminal residue" evidence="3">
    <location>
        <position position="1"/>
    </location>
</feature>
<dbReference type="Gene3D" id="3.10.310.10">
    <property type="entry name" value="Diaminopimelate Epimerase, Chain A, domain 1"/>
    <property type="match status" value="1"/>
</dbReference>
<accession>A0A382T8U2</accession>
<comment type="similarity">
    <text evidence="1">Belongs to the PrpF family.</text>
</comment>
<evidence type="ECO:0000313" key="3">
    <source>
        <dbReference type="EMBL" id="SVD18222.1"/>
    </source>
</evidence>
<dbReference type="AlphaFoldDB" id="A0A382T8U2"/>
<dbReference type="GO" id="GO:0016853">
    <property type="term" value="F:isomerase activity"/>
    <property type="evidence" value="ECO:0007669"/>
    <property type="project" value="UniProtKB-KW"/>
</dbReference>
<gene>
    <name evidence="3" type="ORF">METZ01_LOCUS371076</name>
</gene>
<dbReference type="InterPro" id="IPR007400">
    <property type="entry name" value="PrpF-like"/>
</dbReference>
<evidence type="ECO:0000256" key="1">
    <source>
        <dbReference type="ARBA" id="ARBA00007673"/>
    </source>
</evidence>
<dbReference type="EMBL" id="UINC01134590">
    <property type="protein sequence ID" value="SVD18222.1"/>
    <property type="molecule type" value="Genomic_DNA"/>
</dbReference>
<keyword evidence="2" id="KW-0413">Isomerase</keyword>
<proteinExistence type="inferred from homology"/>
<reference evidence="3" key="1">
    <citation type="submission" date="2018-05" db="EMBL/GenBank/DDBJ databases">
        <authorList>
            <person name="Lanie J.A."/>
            <person name="Ng W.-L."/>
            <person name="Kazmierczak K.M."/>
            <person name="Andrzejewski T.M."/>
            <person name="Davidsen T.M."/>
            <person name="Wayne K.J."/>
            <person name="Tettelin H."/>
            <person name="Glass J.I."/>
            <person name="Rusch D."/>
            <person name="Podicherti R."/>
            <person name="Tsui H.-C.T."/>
            <person name="Winkler M.E."/>
        </authorList>
    </citation>
    <scope>NUCLEOTIDE SEQUENCE</scope>
</reference>
<dbReference type="PANTHER" id="PTHR43709">
    <property type="entry name" value="ACONITATE ISOMERASE-RELATED"/>
    <property type="match status" value="1"/>
</dbReference>
<dbReference type="Pfam" id="PF04303">
    <property type="entry name" value="PrpF"/>
    <property type="match status" value="1"/>
</dbReference>
<evidence type="ECO:0000256" key="2">
    <source>
        <dbReference type="ARBA" id="ARBA00023235"/>
    </source>
</evidence>
<protein>
    <submittedName>
        <fullName evidence="3">Uncharacterized protein</fullName>
    </submittedName>
</protein>
<sequence>VGIPTIFVSHEDFNYQKSSTVEDLDKNLEIKSILEAIRCEVAVMLDLASDAETAHIESQALPKIVLIKSKSNYIAGDKRKINSDDIDLRAIAISMGQAHRTYPVSVSMATAVAAHIKGTLVSEIVDNVKVGGLSIGHPNGVMKVEVDVSADEDGWTVPSATIFRTSRTIMEGNVIVPVSKLQSN</sequence>
<organism evidence="3">
    <name type="scientific">marine metagenome</name>
    <dbReference type="NCBI Taxonomy" id="408172"/>
    <lineage>
        <taxon>unclassified sequences</taxon>
        <taxon>metagenomes</taxon>
        <taxon>ecological metagenomes</taxon>
    </lineage>
</organism>
<dbReference type="PANTHER" id="PTHR43709:SF2">
    <property type="entry name" value="DUF453 DOMAIN PROTEIN (AFU_ORTHOLOGUE AFUA_6G00360)"/>
    <property type="match status" value="1"/>
</dbReference>
<dbReference type="SUPFAM" id="SSF54506">
    <property type="entry name" value="Diaminopimelate epimerase-like"/>
    <property type="match status" value="1"/>
</dbReference>